<proteinExistence type="predicted"/>
<dbReference type="STRING" id="694427.Palpr_0935"/>
<dbReference type="PANTHER" id="PTHR47619">
    <property type="entry name" value="METALLO-HYDROLASE YYCJ-RELATED"/>
    <property type="match status" value="1"/>
</dbReference>
<accession>E4T2Z1</accession>
<dbReference type="EMBL" id="CP002345">
    <property type="protein sequence ID" value="ADQ79085.1"/>
    <property type="molecule type" value="Genomic_DNA"/>
</dbReference>
<dbReference type="InterPro" id="IPR001279">
    <property type="entry name" value="Metallo-B-lactamas"/>
</dbReference>
<dbReference type="RefSeq" id="WP_013444454.1">
    <property type="nucleotide sequence ID" value="NC_014734.1"/>
</dbReference>
<dbReference type="SUPFAM" id="SSF56281">
    <property type="entry name" value="Metallo-hydrolase/oxidoreductase"/>
    <property type="match status" value="1"/>
</dbReference>
<dbReference type="PANTHER" id="PTHR47619:SF1">
    <property type="entry name" value="EXODEOXYRIBONUCLEASE WALJ"/>
    <property type="match status" value="1"/>
</dbReference>
<dbReference type="HOGENOM" id="CLU_073253_0_0_10"/>
<dbReference type="Gene3D" id="3.60.15.10">
    <property type="entry name" value="Ribonuclease Z/Hydroxyacylglutathione hydrolase-like"/>
    <property type="match status" value="1"/>
</dbReference>
<dbReference type="InterPro" id="IPR036866">
    <property type="entry name" value="RibonucZ/Hydroxyglut_hydro"/>
</dbReference>
<dbReference type="GO" id="GO:0016787">
    <property type="term" value="F:hydrolase activity"/>
    <property type="evidence" value="ECO:0007669"/>
    <property type="project" value="UniProtKB-KW"/>
</dbReference>
<dbReference type="KEGG" id="ppn:Palpr_0935"/>
<reference evidence="2 3" key="2">
    <citation type="journal article" date="2011" name="Stand. Genomic Sci.">
        <title>Complete genome sequence of Paludibacter propionicigenes type strain (WB4).</title>
        <authorList>
            <person name="Gronow S."/>
            <person name="Munk C."/>
            <person name="Lapidus A."/>
            <person name="Nolan M."/>
            <person name="Lucas S."/>
            <person name="Hammon N."/>
            <person name="Deshpande S."/>
            <person name="Cheng J.F."/>
            <person name="Tapia R."/>
            <person name="Han C."/>
            <person name="Goodwin L."/>
            <person name="Pitluck S."/>
            <person name="Liolios K."/>
            <person name="Ivanova N."/>
            <person name="Mavromatis K."/>
            <person name="Mikhailova N."/>
            <person name="Pati A."/>
            <person name="Chen A."/>
            <person name="Palaniappan K."/>
            <person name="Land M."/>
            <person name="Hauser L."/>
            <person name="Chang Y.J."/>
            <person name="Jeffries C.D."/>
            <person name="Brambilla E."/>
            <person name="Rohde M."/>
            <person name="Goker M."/>
            <person name="Detter J.C."/>
            <person name="Woyke T."/>
            <person name="Bristow J."/>
            <person name="Eisen J.A."/>
            <person name="Markowitz V."/>
            <person name="Hugenholtz P."/>
            <person name="Kyrpides N.C."/>
            <person name="Klenk H.P."/>
        </authorList>
    </citation>
    <scope>NUCLEOTIDE SEQUENCE [LARGE SCALE GENOMIC DNA]</scope>
    <source>
        <strain evidence="3">DSM 17365 / JCM 13257 / WB4</strain>
    </source>
</reference>
<protein>
    <submittedName>
        <fullName evidence="2">Metallo-beta-lactamase superfamily hydrolase</fullName>
    </submittedName>
</protein>
<dbReference type="eggNOG" id="COG1235">
    <property type="taxonomic scope" value="Bacteria"/>
</dbReference>
<name>E4T2Z1_PALPW</name>
<dbReference type="OrthoDB" id="9781189at2"/>
<dbReference type="InterPro" id="IPR052533">
    <property type="entry name" value="WalJ/YycJ-like"/>
</dbReference>
<dbReference type="Pfam" id="PF12706">
    <property type="entry name" value="Lactamase_B_2"/>
    <property type="match status" value="1"/>
</dbReference>
<evidence type="ECO:0000259" key="1">
    <source>
        <dbReference type="SMART" id="SM00849"/>
    </source>
</evidence>
<dbReference type="AlphaFoldDB" id="E4T2Z1"/>
<gene>
    <name evidence="2" type="ordered locus">Palpr_0935</name>
</gene>
<sequence>MDKLRFQSFGSGSSGNCYFIGNASNGLLIDAGLGVRSIRKNLRNMGLDFENIWGVFVTHDHADHIKAVGPIGEKHRVPIYTTRKVHEGIQRSYCVTEKLYSSRKYIEKNETIEVGEFKVTAFPVSHDATDNVGYTVEYKEKRFTFATDLGFVSEEVAEHLSKSDYMVLEANYDEQMLMQGSYPAYLKNRIIAKTGHLSNDQAGLFLSEAYNERIKHIFLCHLSRENNLPELAYTTIQNYLETKKVKVGVDVQLVTLDRMNISELYIF</sequence>
<reference key="1">
    <citation type="submission" date="2010-11" db="EMBL/GenBank/DDBJ databases">
        <title>The complete genome of Paludibacter propionicigenes DSM 17365.</title>
        <authorList>
            <consortium name="US DOE Joint Genome Institute (JGI-PGF)"/>
            <person name="Lucas S."/>
            <person name="Copeland A."/>
            <person name="Lapidus A."/>
            <person name="Bruce D."/>
            <person name="Goodwin L."/>
            <person name="Pitluck S."/>
            <person name="Kyrpides N."/>
            <person name="Mavromatis K."/>
            <person name="Ivanova N."/>
            <person name="Munk A.C."/>
            <person name="Brettin T."/>
            <person name="Detter J.C."/>
            <person name="Han C."/>
            <person name="Tapia R."/>
            <person name="Land M."/>
            <person name="Hauser L."/>
            <person name="Markowitz V."/>
            <person name="Cheng J.-F."/>
            <person name="Hugenholtz P."/>
            <person name="Woyke T."/>
            <person name="Wu D."/>
            <person name="Gronow S."/>
            <person name="Wellnitz S."/>
            <person name="Brambilla E."/>
            <person name="Klenk H.-P."/>
            <person name="Eisen J.A."/>
        </authorList>
    </citation>
    <scope>NUCLEOTIDE SEQUENCE</scope>
    <source>
        <strain>WB4</strain>
    </source>
</reference>
<keyword evidence="2" id="KW-0378">Hydrolase</keyword>
<organism evidence="2 3">
    <name type="scientific">Paludibacter propionicigenes (strain DSM 17365 / JCM 13257 / WB4)</name>
    <dbReference type="NCBI Taxonomy" id="694427"/>
    <lineage>
        <taxon>Bacteria</taxon>
        <taxon>Pseudomonadati</taxon>
        <taxon>Bacteroidota</taxon>
        <taxon>Bacteroidia</taxon>
        <taxon>Bacteroidales</taxon>
        <taxon>Paludibacteraceae</taxon>
        <taxon>Paludibacter</taxon>
    </lineage>
</organism>
<keyword evidence="3" id="KW-1185">Reference proteome</keyword>
<dbReference type="Proteomes" id="UP000008718">
    <property type="component" value="Chromosome"/>
</dbReference>
<evidence type="ECO:0000313" key="2">
    <source>
        <dbReference type="EMBL" id="ADQ79085.1"/>
    </source>
</evidence>
<feature type="domain" description="Metallo-beta-lactamase" evidence="1">
    <location>
        <begin position="14"/>
        <end position="196"/>
    </location>
</feature>
<dbReference type="SMART" id="SM00849">
    <property type="entry name" value="Lactamase_B"/>
    <property type="match status" value="1"/>
</dbReference>
<evidence type="ECO:0000313" key="3">
    <source>
        <dbReference type="Proteomes" id="UP000008718"/>
    </source>
</evidence>